<dbReference type="InterPro" id="IPR007267">
    <property type="entry name" value="GtrA_DPMS_TM"/>
</dbReference>
<dbReference type="PANTHER" id="PTHR38459:SF5">
    <property type="entry name" value="CELL WALL TEICHOIC ACID GLYCOSYLATION PROTEIN GTCA"/>
    <property type="match status" value="1"/>
</dbReference>
<keyword evidence="5 6" id="KW-0472">Membrane</keyword>
<dbReference type="OrthoDB" id="361483at2"/>
<feature type="transmembrane region" description="Helical" evidence="6">
    <location>
        <begin position="79"/>
        <end position="98"/>
    </location>
</feature>
<evidence type="ECO:0000256" key="4">
    <source>
        <dbReference type="ARBA" id="ARBA00022989"/>
    </source>
</evidence>
<evidence type="ECO:0000256" key="3">
    <source>
        <dbReference type="ARBA" id="ARBA00022692"/>
    </source>
</evidence>
<evidence type="ECO:0000313" key="9">
    <source>
        <dbReference type="Proteomes" id="UP000295257"/>
    </source>
</evidence>
<dbReference type="AlphaFoldDB" id="A0A4R5NJU2"/>
<sequence>MNKKTNLDQETPTKKIIDDVEEGINDAGTVFSTETEPLESNSKQLVRYLLWGLLSVVVNFGTFYILYHTIHMNYQVANLIAWFLGVQVGFWVDRVIVFHHKSNSAFQEMLAFYATRILTFLIETATLWIGISVLSANGTGSKLVGQFLAIVGNYVLSKFFIFKNRH</sequence>
<feature type="transmembrane region" description="Helical" evidence="6">
    <location>
        <begin position="48"/>
        <end position="67"/>
    </location>
</feature>
<feature type="transmembrane region" description="Helical" evidence="6">
    <location>
        <begin position="143"/>
        <end position="162"/>
    </location>
</feature>
<dbReference type="InterPro" id="IPR051401">
    <property type="entry name" value="GtrA_CellWall_Glycosyl"/>
</dbReference>
<feature type="transmembrane region" description="Helical" evidence="6">
    <location>
        <begin position="110"/>
        <end position="131"/>
    </location>
</feature>
<evidence type="ECO:0000256" key="2">
    <source>
        <dbReference type="ARBA" id="ARBA00009399"/>
    </source>
</evidence>
<comment type="subcellular location">
    <subcellularLocation>
        <location evidence="1">Membrane</location>
        <topology evidence="1">Multi-pass membrane protein</topology>
    </subcellularLocation>
</comment>
<dbReference type="GO" id="GO:0000271">
    <property type="term" value="P:polysaccharide biosynthetic process"/>
    <property type="evidence" value="ECO:0007669"/>
    <property type="project" value="InterPro"/>
</dbReference>
<keyword evidence="3 6" id="KW-0812">Transmembrane</keyword>
<comment type="caution">
    <text evidence="8">The sequence shown here is derived from an EMBL/GenBank/DDBJ whole genome shotgun (WGS) entry which is preliminary data.</text>
</comment>
<evidence type="ECO:0000313" key="8">
    <source>
        <dbReference type="EMBL" id="TDG74903.1"/>
    </source>
</evidence>
<comment type="similarity">
    <text evidence="2">Belongs to the GtrA family.</text>
</comment>
<dbReference type="STRING" id="1612.ABB44_03335"/>
<accession>A0A4R5NJU2</accession>
<organism evidence="8 9">
    <name type="scientific">Companilactobacillus farciminis</name>
    <dbReference type="NCBI Taxonomy" id="1612"/>
    <lineage>
        <taxon>Bacteria</taxon>
        <taxon>Bacillati</taxon>
        <taxon>Bacillota</taxon>
        <taxon>Bacilli</taxon>
        <taxon>Lactobacillales</taxon>
        <taxon>Lactobacillaceae</taxon>
        <taxon>Companilactobacillus</taxon>
    </lineage>
</organism>
<dbReference type="GO" id="GO:0005886">
    <property type="term" value="C:plasma membrane"/>
    <property type="evidence" value="ECO:0007669"/>
    <property type="project" value="TreeGrafter"/>
</dbReference>
<gene>
    <name evidence="8" type="ORF">C5L30_000138</name>
</gene>
<feature type="domain" description="GtrA/DPMS transmembrane" evidence="7">
    <location>
        <begin position="47"/>
        <end position="162"/>
    </location>
</feature>
<protein>
    <recommendedName>
        <fullName evidence="7">GtrA/DPMS transmembrane domain-containing protein</fullName>
    </recommendedName>
</protein>
<dbReference type="Pfam" id="PF04138">
    <property type="entry name" value="GtrA_DPMS_TM"/>
    <property type="match status" value="1"/>
</dbReference>
<name>A0A4R5NJU2_9LACO</name>
<dbReference type="Proteomes" id="UP000295257">
    <property type="component" value="Unassembled WGS sequence"/>
</dbReference>
<evidence type="ECO:0000259" key="7">
    <source>
        <dbReference type="Pfam" id="PF04138"/>
    </source>
</evidence>
<evidence type="ECO:0000256" key="1">
    <source>
        <dbReference type="ARBA" id="ARBA00004141"/>
    </source>
</evidence>
<keyword evidence="4 6" id="KW-1133">Transmembrane helix</keyword>
<evidence type="ECO:0000256" key="6">
    <source>
        <dbReference type="SAM" id="Phobius"/>
    </source>
</evidence>
<dbReference type="PANTHER" id="PTHR38459">
    <property type="entry name" value="PROPHAGE BACTOPRENOL-LINKED GLUCOSE TRANSLOCASE HOMOLOG"/>
    <property type="match status" value="1"/>
</dbReference>
<keyword evidence="9" id="KW-1185">Reference proteome</keyword>
<reference evidence="8 9" key="1">
    <citation type="journal article" date="2019" name="Appl. Microbiol. Biotechnol.">
        <title>Uncovering carbohydrate metabolism through a genotype-phenotype association study of 56 lactic acid bacteria genomes.</title>
        <authorList>
            <person name="Buron-Moles G."/>
            <person name="Chailyan A."/>
            <person name="Dolejs I."/>
            <person name="Forster J."/>
            <person name="Miks M.H."/>
        </authorList>
    </citation>
    <scope>NUCLEOTIDE SEQUENCE [LARGE SCALE GENOMIC DNA]</scope>
    <source>
        <strain evidence="8 9">ATCC 29644</strain>
    </source>
</reference>
<dbReference type="EMBL" id="PUFN01000002">
    <property type="protein sequence ID" value="TDG74903.1"/>
    <property type="molecule type" value="Genomic_DNA"/>
</dbReference>
<dbReference type="RefSeq" id="WP_010018138.1">
    <property type="nucleotide sequence ID" value="NZ_CAJJMR010000001.1"/>
</dbReference>
<proteinExistence type="inferred from homology"/>
<evidence type="ECO:0000256" key="5">
    <source>
        <dbReference type="ARBA" id="ARBA00023136"/>
    </source>
</evidence>